<dbReference type="SUPFAM" id="SSF53474">
    <property type="entry name" value="alpha/beta-Hydrolases"/>
    <property type="match status" value="1"/>
</dbReference>
<evidence type="ECO:0000313" key="3">
    <source>
        <dbReference type="Proteomes" id="UP000036987"/>
    </source>
</evidence>
<dbReference type="PANTHER" id="PTHR31934">
    <property type="entry name" value="ALPHA/BETA-HYDROLASES SUPERFAMILY PROTEIN"/>
    <property type="match status" value="1"/>
</dbReference>
<dbReference type="InterPro" id="IPR029058">
    <property type="entry name" value="AB_hydrolase_fold"/>
</dbReference>
<dbReference type="OrthoDB" id="2016516at2759"/>
<evidence type="ECO:0000313" key="2">
    <source>
        <dbReference type="EMBL" id="KMZ65549.1"/>
    </source>
</evidence>
<accession>A0A0K9P983</accession>
<gene>
    <name evidence="2" type="ORF">ZOSMA_31G01390</name>
</gene>
<dbReference type="AlphaFoldDB" id="A0A0K9P983"/>
<name>A0A0K9P983_ZOSMR</name>
<keyword evidence="3" id="KW-1185">Reference proteome</keyword>
<protein>
    <submittedName>
        <fullName evidence="2">ABC transport system, permease protein</fullName>
    </submittedName>
</protein>
<organism evidence="2 3">
    <name type="scientific">Zostera marina</name>
    <name type="common">Eelgrass</name>
    <dbReference type="NCBI Taxonomy" id="29655"/>
    <lineage>
        <taxon>Eukaryota</taxon>
        <taxon>Viridiplantae</taxon>
        <taxon>Streptophyta</taxon>
        <taxon>Embryophyta</taxon>
        <taxon>Tracheophyta</taxon>
        <taxon>Spermatophyta</taxon>
        <taxon>Magnoliopsida</taxon>
        <taxon>Liliopsida</taxon>
        <taxon>Zosteraceae</taxon>
        <taxon>Zostera</taxon>
    </lineage>
</organism>
<evidence type="ECO:0000256" key="1">
    <source>
        <dbReference type="SAM" id="MobiDB-lite"/>
    </source>
</evidence>
<dbReference type="OMA" id="FTRCFMD"/>
<dbReference type="EMBL" id="LFYR01001032">
    <property type="protein sequence ID" value="KMZ65549.1"/>
    <property type="molecule type" value="Genomic_DNA"/>
</dbReference>
<dbReference type="PANTHER" id="PTHR31934:SF6">
    <property type="entry name" value="ALPHA_BETA-HYDROLASES SUPERFAMILY PROTEIN"/>
    <property type="match status" value="1"/>
</dbReference>
<dbReference type="Gene3D" id="3.40.50.1820">
    <property type="entry name" value="alpha/beta hydrolase"/>
    <property type="match status" value="1"/>
</dbReference>
<comment type="caution">
    <text evidence="2">The sequence shown here is derived from an EMBL/GenBank/DDBJ whole genome shotgun (WGS) entry which is preliminary data.</text>
</comment>
<feature type="compositionally biased region" description="Polar residues" evidence="1">
    <location>
        <begin position="102"/>
        <end position="114"/>
    </location>
</feature>
<proteinExistence type="predicted"/>
<feature type="compositionally biased region" description="Low complexity" evidence="1">
    <location>
        <begin position="90"/>
        <end position="101"/>
    </location>
</feature>
<sequence>MPDVPSDQPSTSRTSYSMINNDEARERISSQLFTSIPSLNEATSYIIQSTSYLTRCFTGDELSDEMSSNNSRMPLSKVNSSCNQNFKVLSNGASSDSNSSNKVLESENSSQHETTLVKLSPPNGVSMFQSLVNRAKKTIRGSAEDIGWLQRETGMPPIKDGTERFSEILDDIRNNEHKLPNSLVYLLVPGLFSNHGPLYFVSTKTFFSKMGLTCHIAKIHSEAAVTRNAREIKEYVEEIYWGSGKRVLLLGHSKGGVDAAAALSLHWSELKDKVAGLVLAQSPYGGSPIASDILRQGQLGDYVNLRKLTEILICKLLKGDLQALEDITYDKRKDFLRKHPLPLDLPIISFHTEASIGPSVLGSLSHIAHAELPTVIDGQSAKLPVVVPLAAALAACAQLLQVRYNEKSDGLVTRRDAEVPGSVVVRPTTKMDHAWMVYSPLNNNSSETESSQVFEALLTLLLEIDQKKDLHNSTRLPLENDL</sequence>
<feature type="region of interest" description="Disordered" evidence="1">
    <location>
        <begin position="87"/>
        <end position="119"/>
    </location>
</feature>
<dbReference type="Proteomes" id="UP000036987">
    <property type="component" value="Unassembled WGS sequence"/>
</dbReference>
<reference evidence="3" key="1">
    <citation type="journal article" date="2016" name="Nature">
        <title>The genome of the seagrass Zostera marina reveals angiosperm adaptation to the sea.</title>
        <authorList>
            <person name="Olsen J.L."/>
            <person name="Rouze P."/>
            <person name="Verhelst B."/>
            <person name="Lin Y.-C."/>
            <person name="Bayer T."/>
            <person name="Collen J."/>
            <person name="Dattolo E."/>
            <person name="De Paoli E."/>
            <person name="Dittami S."/>
            <person name="Maumus F."/>
            <person name="Michel G."/>
            <person name="Kersting A."/>
            <person name="Lauritano C."/>
            <person name="Lohaus R."/>
            <person name="Toepel M."/>
            <person name="Tonon T."/>
            <person name="Vanneste K."/>
            <person name="Amirebrahimi M."/>
            <person name="Brakel J."/>
            <person name="Bostroem C."/>
            <person name="Chovatia M."/>
            <person name="Grimwood J."/>
            <person name="Jenkins J.W."/>
            <person name="Jueterbock A."/>
            <person name="Mraz A."/>
            <person name="Stam W.T."/>
            <person name="Tice H."/>
            <person name="Bornberg-Bauer E."/>
            <person name="Green P.J."/>
            <person name="Pearson G.A."/>
            <person name="Procaccini G."/>
            <person name="Duarte C.M."/>
            <person name="Schmutz J."/>
            <person name="Reusch T.B.H."/>
            <person name="Van de Peer Y."/>
        </authorList>
    </citation>
    <scope>NUCLEOTIDE SEQUENCE [LARGE SCALE GENOMIC DNA]</scope>
    <source>
        <strain evidence="3">cv. Finnish</strain>
    </source>
</reference>